<keyword evidence="3" id="KW-1185">Reference proteome</keyword>
<evidence type="ECO:0000256" key="1">
    <source>
        <dbReference type="SAM" id="Coils"/>
    </source>
</evidence>
<reference evidence="2 3" key="1">
    <citation type="submission" date="2021-03" db="EMBL/GenBank/DDBJ databases">
        <title>Genomic Encyclopedia of Type Strains, Phase IV (KMG-IV): sequencing the most valuable type-strain genomes for metagenomic binning, comparative biology and taxonomic classification.</title>
        <authorList>
            <person name="Goeker M."/>
        </authorList>
    </citation>
    <scope>NUCLEOTIDE SEQUENCE [LARGE SCALE GENOMIC DNA]</scope>
    <source>
        <strain evidence="2 3">DSM 25609</strain>
    </source>
</reference>
<dbReference type="RefSeq" id="WP_209461242.1">
    <property type="nucleotide sequence ID" value="NZ_CP110224.1"/>
</dbReference>
<accession>A0ABS4IAN7</accession>
<dbReference type="Proteomes" id="UP001519345">
    <property type="component" value="Unassembled WGS sequence"/>
</dbReference>
<keyword evidence="1" id="KW-0175">Coiled coil</keyword>
<feature type="coiled-coil region" evidence="1">
    <location>
        <begin position="359"/>
        <end position="419"/>
    </location>
</feature>
<evidence type="ECO:0000313" key="3">
    <source>
        <dbReference type="Proteomes" id="UP001519345"/>
    </source>
</evidence>
<evidence type="ECO:0000313" key="2">
    <source>
        <dbReference type="EMBL" id="MBP1967998.1"/>
    </source>
</evidence>
<sequence>MANLTNQVLVYSVSTDAFFNNEENQIGSKLMDLRIKKNELLSSEENTGEVDDLLKDVNESINTLSKELNVLLDNNKDIRTLRRDHLYTYNKEQKKEVNKSNKVVALFESSFTRLLGLSTKDVNESVVIVKAYHYKALENLINKGFYYGDDNEEFVFWSSSAGQMKNKKCVFVKKTILDQKRVNDQGVEYTAKDSLIAGLDWGRINNTKFNKGEDVEYGININKYLAYLSLQNTATVKWDDFDINQVIVVPDLEIDVTDTVEFIDRDTYQIHPPEEKTLPMNVSDGVGLILPTLADKNFQFRIPFGKGLLSPYDFLAHAKKVGNYEVVDVWGETHHLVNDNVKIILSASQLKTWKYYNSMEEYRELFRKYECEAGKCNEEVVTKDIHLNYQYIQSLDMEFDELEKIAEKTNDDIKQLGNKKNVMLRSLGATEENEKKNNFQQALLMYDNLLNDSHAKEMIKSKKSSMVKDAKSGTLRADGKRMFILPDLYAYCEFLLTGNKNPEGLLNKGEVYTKKIKAGTVDILRSPQLYREHGIQKNTRGSDLSKWFNTGAIYINNKNFLARLLQCDFDGDQVNVVNPNTKFVEVAKRNMEADKIVPLYYEMSTAPLQTLSEKSIYTSLISSFGSAIGSISNDVTKVWNSGKLDKDKQDAIKFLTMYNNFMIDFSKTNFLPKPKGDAKRLIRQYTKAKSPYFFQWAKDKEVFEDKVVAETEKDVDENGKEYDKVISEYMPVMNMLEDIIVDKRITFKSVADTFDYTKLMSVVNFKSEGKDLDKAIVSAYKKINRRKKSMIDQNSETDKENKYVYAARAMKDEIMDAAREIEEDVSDVYVADCLIYHFHVTNKNGNKKTMWEAFGDIIVTNLNYKLNGIKICQYCSDGFKAKSHKNKYCSDACSKEGEKIIKKVKRKKAKNN</sequence>
<name>A0ABS4IAN7_9BACI</name>
<comment type="caution">
    <text evidence="2">The sequence shown here is derived from an EMBL/GenBank/DDBJ whole genome shotgun (WGS) entry which is preliminary data.</text>
</comment>
<dbReference type="EMBL" id="JAGGKX010000001">
    <property type="protein sequence ID" value="MBP1967998.1"/>
    <property type="molecule type" value="Genomic_DNA"/>
</dbReference>
<proteinExistence type="predicted"/>
<organism evidence="2 3">
    <name type="scientific">Virgibacillus natechei</name>
    <dbReference type="NCBI Taxonomy" id="1216297"/>
    <lineage>
        <taxon>Bacteria</taxon>
        <taxon>Bacillati</taxon>
        <taxon>Bacillota</taxon>
        <taxon>Bacilli</taxon>
        <taxon>Bacillales</taxon>
        <taxon>Bacillaceae</taxon>
        <taxon>Virgibacillus</taxon>
    </lineage>
</organism>
<protein>
    <submittedName>
        <fullName evidence="2">Arsenate reductase-like glutaredoxin family protein</fullName>
    </submittedName>
</protein>
<gene>
    <name evidence="2" type="ORF">J2Z83_000090</name>
</gene>